<feature type="compositionally biased region" description="Basic and acidic residues" evidence="1">
    <location>
        <begin position="242"/>
        <end position="252"/>
    </location>
</feature>
<dbReference type="EMBL" id="JAUEOZ010000002">
    <property type="protein sequence ID" value="MDN2483768.1"/>
    <property type="molecule type" value="Genomic_DNA"/>
</dbReference>
<evidence type="ECO:0000313" key="2">
    <source>
        <dbReference type="EMBL" id="MDN2483768.1"/>
    </source>
</evidence>
<evidence type="ECO:0000313" key="3">
    <source>
        <dbReference type="Proteomes" id="UP001169719"/>
    </source>
</evidence>
<organism evidence="2 3">
    <name type="scientific">Vibrio agarivorans</name>
    <dbReference type="NCBI Taxonomy" id="153622"/>
    <lineage>
        <taxon>Bacteria</taxon>
        <taxon>Pseudomonadati</taxon>
        <taxon>Pseudomonadota</taxon>
        <taxon>Gammaproteobacteria</taxon>
        <taxon>Vibrionales</taxon>
        <taxon>Vibrionaceae</taxon>
        <taxon>Vibrio</taxon>
    </lineage>
</organism>
<dbReference type="Proteomes" id="UP001169719">
    <property type="component" value="Unassembled WGS sequence"/>
</dbReference>
<sequence>MLKNWTVITKPVKNGSDGIIARERYLNSRKHQNHKNTEEIIDIIGNESTSKKIIIAGERYRLRSKLKANRRGRPLSSFAIEFCLTLPKQYRPTPKQWHAIIVECCRALADHLKLTGDDRKTFFNHIRGVCHQQHQAGIRGAGDHVHLIVSKVLKDRVLTELQKKAATRVLKKAFTAATVTHIGLSIDEYKPSELDKGNRLEKWQYESQKVELANAEKAKLQQKLEKQIKRWEEAVAKADMKQIKRQRNRIEQSLKQLKRHEPSHK</sequence>
<comment type="caution">
    <text evidence="2">The sequence shown here is derived from an EMBL/GenBank/DDBJ whole genome shotgun (WGS) entry which is preliminary data.</text>
</comment>
<dbReference type="RefSeq" id="WP_289963848.1">
    <property type="nucleotide sequence ID" value="NZ_JAUEOZ010000002.1"/>
</dbReference>
<proteinExistence type="predicted"/>
<keyword evidence="3" id="KW-1185">Reference proteome</keyword>
<feature type="compositionally biased region" description="Basic residues" evidence="1">
    <location>
        <begin position="256"/>
        <end position="265"/>
    </location>
</feature>
<evidence type="ECO:0000256" key="1">
    <source>
        <dbReference type="SAM" id="MobiDB-lite"/>
    </source>
</evidence>
<protein>
    <submittedName>
        <fullName evidence="2">Uncharacterized protein</fullName>
    </submittedName>
</protein>
<feature type="region of interest" description="Disordered" evidence="1">
    <location>
        <begin position="242"/>
        <end position="265"/>
    </location>
</feature>
<accession>A0ABT7Y6Z9</accession>
<name>A0ABT7Y6Z9_9VIBR</name>
<reference evidence="2" key="1">
    <citation type="submission" date="2024-05" db="EMBL/GenBank/DDBJ databases">
        <title>Genome Sequences of Four Agar- Degrading Marine Bacteria.</title>
        <authorList>
            <person name="Phillips E.K."/>
            <person name="Shaffer J.C."/>
            <person name="Henson M.W."/>
            <person name="Temperton B."/>
            <person name="Thrash C.J."/>
            <person name="Martin M.O."/>
        </authorList>
    </citation>
    <scope>NUCLEOTIDE SEQUENCE</scope>
    <source>
        <strain evidence="2">EKP203</strain>
    </source>
</reference>
<gene>
    <name evidence="2" type="ORF">QWJ08_20670</name>
</gene>